<feature type="compositionally biased region" description="Basic and acidic residues" evidence="1">
    <location>
        <begin position="200"/>
        <end position="213"/>
    </location>
</feature>
<reference evidence="2 3" key="1">
    <citation type="submission" date="2011-02" db="EMBL/GenBank/DDBJ databases">
        <title>The Genome Sequence of Sphaeroforma arctica JP610.</title>
        <authorList>
            <consortium name="The Broad Institute Genome Sequencing Platform"/>
            <person name="Russ C."/>
            <person name="Cuomo C."/>
            <person name="Young S.K."/>
            <person name="Zeng Q."/>
            <person name="Gargeya S."/>
            <person name="Alvarado L."/>
            <person name="Berlin A."/>
            <person name="Chapman S.B."/>
            <person name="Chen Z."/>
            <person name="Freedman E."/>
            <person name="Gellesch M."/>
            <person name="Goldberg J."/>
            <person name="Griggs A."/>
            <person name="Gujja S."/>
            <person name="Heilman E."/>
            <person name="Heiman D."/>
            <person name="Howarth C."/>
            <person name="Mehta T."/>
            <person name="Neiman D."/>
            <person name="Pearson M."/>
            <person name="Roberts A."/>
            <person name="Saif S."/>
            <person name="Shea T."/>
            <person name="Shenoy N."/>
            <person name="Sisk P."/>
            <person name="Stolte C."/>
            <person name="Sykes S."/>
            <person name="White J."/>
            <person name="Yandava C."/>
            <person name="Burger G."/>
            <person name="Gray M.W."/>
            <person name="Holland P.W.H."/>
            <person name="King N."/>
            <person name="Lang F.B.F."/>
            <person name="Roger A.J."/>
            <person name="Ruiz-Trillo I."/>
            <person name="Haas B."/>
            <person name="Nusbaum C."/>
            <person name="Birren B."/>
        </authorList>
    </citation>
    <scope>NUCLEOTIDE SEQUENCE [LARGE SCALE GENOMIC DNA]</scope>
    <source>
        <strain evidence="2 3">JP610</strain>
    </source>
</reference>
<feature type="compositionally biased region" description="Polar residues" evidence="1">
    <location>
        <begin position="177"/>
        <end position="186"/>
    </location>
</feature>
<feature type="region of interest" description="Disordered" evidence="1">
    <location>
        <begin position="102"/>
        <end position="217"/>
    </location>
</feature>
<feature type="non-terminal residue" evidence="2">
    <location>
        <position position="1"/>
    </location>
</feature>
<feature type="region of interest" description="Disordered" evidence="1">
    <location>
        <begin position="239"/>
        <end position="275"/>
    </location>
</feature>
<dbReference type="EMBL" id="KQ241739">
    <property type="protein sequence ID" value="KNC84802.1"/>
    <property type="molecule type" value="Genomic_DNA"/>
</dbReference>
<protein>
    <submittedName>
        <fullName evidence="2">Uncharacterized protein</fullName>
    </submittedName>
</protein>
<feature type="compositionally biased region" description="Polar residues" evidence="1">
    <location>
        <begin position="102"/>
        <end position="122"/>
    </location>
</feature>
<dbReference type="GeneID" id="25903481"/>
<evidence type="ECO:0000313" key="3">
    <source>
        <dbReference type="Proteomes" id="UP000054560"/>
    </source>
</evidence>
<dbReference type="RefSeq" id="XP_014158704.1">
    <property type="nucleotide sequence ID" value="XM_014303229.1"/>
</dbReference>
<organism evidence="2 3">
    <name type="scientific">Sphaeroforma arctica JP610</name>
    <dbReference type="NCBI Taxonomy" id="667725"/>
    <lineage>
        <taxon>Eukaryota</taxon>
        <taxon>Ichthyosporea</taxon>
        <taxon>Ichthyophonida</taxon>
        <taxon>Sphaeroforma</taxon>
    </lineage>
</organism>
<evidence type="ECO:0000313" key="2">
    <source>
        <dbReference type="EMBL" id="KNC84802.1"/>
    </source>
</evidence>
<name>A0A0L0G6Z3_9EUKA</name>
<proteinExistence type="predicted"/>
<sequence>ERPSRPPVGIDAESPSVGTLFDSPLRTTRVFDTPFALSSHKATTHRHTSTHKNAYEEINPTESDVNSLDIKGVTLDMDKEADDDTEDEEAADNVTTFISLAPGSTDSRASSHSTHAYNNHANSEFKGKLTFKRIGDSGRKYTQDSESKVDANPSAGNSADPARPFAFAVPLPKNAITHDTSNSTQIPEARNRTHGSNIPEDVHTEDTYTDKLRTSSNDTGIQETILKTHAETNSHVQLYDSDRGGLDSEDSVGCSPTRTIKMMPTPQKTDSALISGPDIQEPVRDAADMDVSLDKENDVNSPNTRYTEQARAHVHTATKALLDTFRQATLGATGSLKSVSEGLASGQRTDTLSIVARAEIGEGIAIDGSSGVDAYRQDVYSNNKGTKADADPNIGAYSNADRSPDAKEKGAYAAEDILKHTADEIPMHTAEETNADSEESTDELETPAFIRNNPRLSRYGGRQSVGPVDIAGAHSRDETQPKSQTQIHTKTHASTLPTSVGLAQLHSAAKTHTHSQHVATNLMRGHADGMVSTTTKVNVIATDTLGVGGSSAATGASTCLPGVNI</sequence>
<feature type="compositionally biased region" description="Basic and acidic residues" evidence="1">
    <location>
        <begin position="123"/>
        <end position="149"/>
    </location>
</feature>
<feature type="region of interest" description="Disordered" evidence="1">
    <location>
        <begin position="382"/>
        <end position="409"/>
    </location>
</feature>
<feature type="region of interest" description="Disordered" evidence="1">
    <location>
        <begin position="1"/>
        <end position="21"/>
    </location>
</feature>
<evidence type="ECO:0000256" key="1">
    <source>
        <dbReference type="SAM" id="MobiDB-lite"/>
    </source>
</evidence>
<dbReference type="AlphaFoldDB" id="A0A0L0G6Z3"/>
<accession>A0A0L0G6Z3</accession>
<dbReference type="Proteomes" id="UP000054560">
    <property type="component" value="Unassembled WGS sequence"/>
</dbReference>
<keyword evidence="3" id="KW-1185">Reference proteome</keyword>
<gene>
    <name evidence="2" type="ORF">SARC_02977</name>
</gene>